<dbReference type="Gene3D" id="3.40.50.20">
    <property type="match status" value="1"/>
</dbReference>
<name>A0A4Y3W566_NITWI</name>
<dbReference type="Gene3D" id="3.30.1490.20">
    <property type="entry name" value="ATP-grasp fold, A domain"/>
    <property type="match status" value="1"/>
</dbReference>
<dbReference type="GO" id="GO:0071555">
    <property type="term" value="P:cell wall organization"/>
    <property type="evidence" value="ECO:0007669"/>
    <property type="project" value="UniProtKB-KW"/>
</dbReference>
<dbReference type="InterPro" id="IPR011127">
    <property type="entry name" value="Dala_Dala_lig_N"/>
</dbReference>
<dbReference type="AlphaFoldDB" id="A0A4Y3W566"/>
<proteinExistence type="inferred from homology"/>
<keyword evidence="4" id="KW-0547">Nucleotide-binding</keyword>
<dbReference type="OrthoDB" id="9813261at2"/>
<dbReference type="InterPro" id="IPR013815">
    <property type="entry name" value="ATP_grasp_subdomain_1"/>
</dbReference>
<reference evidence="6 7" key="1">
    <citation type="submission" date="2019-06" db="EMBL/GenBank/DDBJ databases">
        <title>Whole genome shotgun sequence of Nitrobacter winogradskyi NBRC 14297.</title>
        <authorList>
            <person name="Hosoyama A."/>
            <person name="Uohara A."/>
            <person name="Ohji S."/>
            <person name="Ichikawa N."/>
        </authorList>
    </citation>
    <scope>NUCLEOTIDE SEQUENCE [LARGE SCALE GENOMIC DNA]</scope>
    <source>
        <strain evidence="6 7">NBRC 14297</strain>
    </source>
</reference>
<dbReference type="Proteomes" id="UP000318825">
    <property type="component" value="Unassembled WGS sequence"/>
</dbReference>
<evidence type="ECO:0000313" key="6">
    <source>
        <dbReference type="EMBL" id="GEC14143.1"/>
    </source>
</evidence>
<dbReference type="InterPro" id="IPR016185">
    <property type="entry name" value="PreATP-grasp_dom_sf"/>
</dbReference>
<gene>
    <name evidence="6" type="ORF">NWI01_00350</name>
</gene>
<keyword evidence="3" id="KW-0961">Cell wall biogenesis/degradation</keyword>
<dbReference type="PROSITE" id="PS50975">
    <property type="entry name" value="ATP_GRASP"/>
    <property type="match status" value="1"/>
</dbReference>
<dbReference type="GO" id="GO:0046872">
    <property type="term" value="F:metal ion binding"/>
    <property type="evidence" value="ECO:0007669"/>
    <property type="project" value="InterPro"/>
</dbReference>
<keyword evidence="4" id="KW-0067">ATP-binding</keyword>
<dbReference type="PANTHER" id="PTHR23132:SF23">
    <property type="entry name" value="D-ALANINE--D-ALANINE LIGASE B"/>
    <property type="match status" value="1"/>
</dbReference>
<comment type="similarity">
    <text evidence="1">Belongs to the D-alanine--D-alanine ligase family.</text>
</comment>
<dbReference type="InterPro" id="IPR011761">
    <property type="entry name" value="ATP-grasp"/>
</dbReference>
<dbReference type="EMBL" id="BJNF01000002">
    <property type="protein sequence ID" value="GEC14143.1"/>
    <property type="molecule type" value="Genomic_DNA"/>
</dbReference>
<keyword evidence="2 6" id="KW-0436">Ligase</keyword>
<comment type="caution">
    <text evidence="6">The sequence shown here is derived from an EMBL/GenBank/DDBJ whole genome shotgun (WGS) entry which is preliminary data.</text>
</comment>
<dbReference type="SUPFAM" id="SSF52440">
    <property type="entry name" value="PreATP-grasp domain"/>
    <property type="match status" value="1"/>
</dbReference>
<evidence type="ECO:0000256" key="3">
    <source>
        <dbReference type="ARBA" id="ARBA00023316"/>
    </source>
</evidence>
<dbReference type="Pfam" id="PF01820">
    <property type="entry name" value="Dala_Dala_lig_N"/>
    <property type="match status" value="1"/>
</dbReference>
<evidence type="ECO:0000256" key="1">
    <source>
        <dbReference type="ARBA" id="ARBA00010871"/>
    </source>
</evidence>
<dbReference type="InterPro" id="IPR011095">
    <property type="entry name" value="Dala_Dala_lig_C"/>
</dbReference>
<dbReference type="RefSeq" id="WP_141381738.1">
    <property type="nucleotide sequence ID" value="NZ_BJNF01000002.1"/>
</dbReference>
<dbReference type="GO" id="GO:0008716">
    <property type="term" value="F:D-alanine-D-alanine ligase activity"/>
    <property type="evidence" value="ECO:0007669"/>
    <property type="project" value="InterPro"/>
</dbReference>
<feature type="domain" description="ATP-grasp" evidence="5">
    <location>
        <begin position="127"/>
        <end position="320"/>
    </location>
</feature>
<evidence type="ECO:0000256" key="2">
    <source>
        <dbReference type="ARBA" id="ARBA00022598"/>
    </source>
</evidence>
<dbReference type="PANTHER" id="PTHR23132">
    <property type="entry name" value="D-ALANINE--D-ALANINE LIGASE"/>
    <property type="match status" value="1"/>
</dbReference>
<evidence type="ECO:0000313" key="7">
    <source>
        <dbReference type="Proteomes" id="UP000318825"/>
    </source>
</evidence>
<organism evidence="6 7">
    <name type="scientific">Nitrobacter winogradskyi</name>
    <name type="common">Nitrobacter agilis</name>
    <dbReference type="NCBI Taxonomy" id="913"/>
    <lineage>
        <taxon>Bacteria</taxon>
        <taxon>Pseudomonadati</taxon>
        <taxon>Pseudomonadota</taxon>
        <taxon>Alphaproteobacteria</taxon>
        <taxon>Hyphomicrobiales</taxon>
        <taxon>Nitrobacteraceae</taxon>
        <taxon>Nitrobacter</taxon>
    </lineage>
</organism>
<evidence type="ECO:0000256" key="4">
    <source>
        <dbReference type="PROSITE-ProRule" id="PRU00409"/>
    </source>
</evidence>
<dbReference type="SUPFAM" id="SSF56059">
    <property type="entry name" value="Glutathione synthetase ATP-binding domain-like"/>
    <property type="match status" value="1"/>
</dbReference>
<dbReference type="Pfam" id="PF07478">
    <property type="entry name" value="Dala_Dala_lig_C"/>
    <property type="match status" value="1"/>
</dbReference>
<protein>
    <submittedName>
        <fullName evidence="6">D-alanine--D-alanine ligase</fullName>
    </submittedName>
</protein>
<dbReference type="GO" id="GO:0005524">
    <property type="term" value="F:ATP binding"/>
    <property type="evidence" value="ECO:0007669"/>
    <property type="project" value="UniProtKB-UniRule"/>
</dbReference>
<evidence type="ECO:0000259" key="5">
    <source>
        <dbReference type="PROSITE" id="PS50975"/>
    </source>
</evidence>
<dbReference type="Gene3D" id="3.30.470.20">
    <property type="entry name" value="ATP-grasp fold, B domain"/>
    <property type="match status" value="1"/>
</dbReference>
<accession>A0A4Y3W566</accession>
<sequence length="330" mass="35518">MRITVLFGGSNKERLVSVASAQALHHALPEADLWFWNLRDEIIDVRSETLRDHARPFEDEFIPGGSGAPLERALDRARAEGRVLVLGLHGGRAENGELQAMCELRGIPFTGSGSAASHLAFDKVAAKRFVASAGVPTPAHIPLQNIDRALAEHGRLVAKPACDGSSYGLIFVNAPRDIVTVREAAKTEDYVIEPFVSGVEATCGVLEHSDGPVIALPPVEIVPAEGAFDYAAKYLAKTTQEICPGRFAPEIASQIMDHSLRAHRALSCRGYSRTDFIVTGKGPVYLETNTLPGLTAASLYPKALHAQGIGFADFLRDQIVLAQKAVRPNL</sequence>